<dbReference type="eggNOG" id="ENOG502TGQ6">
    <property type="taxonomic scope" value="Eukaryota"/>
</dbReference>
<keyword evidence="3" id="KW-1185">Reference proteome</keyword>
<dbReference type="PANTHER" id="PTHR22956:SF26">
    <property type="entry name" value="TYROSINE-PROTEIN PHOSPHATASE DOMAIN-CONTAINING PROTEIN"/>
    <property type="match status" value="1"/>
</dbReference>
<feature type="chain" id="PRO_5009308876" evidence="1">
    <location>
        <begin position="20"/>
        <end position="772"/>
    </location>
</feature>
<accession>A0A1I7UDX4</accession>
<evidence type="ECO:0000313" key="3">
    <source>
        <dbReference type="Proteomes" id="UP000095282"/>
    </source>
</evidence>
<reference evidence="4" key="1">
    <citation type="submission" date="2016-11" db="UniProtKB">
        <authorList>
            <consortium name="WormBaseParasite"/>
        </authorList>
    </citation>
    <scope>IDENTIFICATION</scope>
</reference>
<dbReference type="Pfam" id="PF02206">
    <property type="entry name" value="WSN"/>
    <property type="match status" value="1"/>
</dbReference>
<feature type="signal peptide" evidence="1">
    <location>
        <begin position="1"/>
        <end position="19"/>
    </location>
</feature>
<protein>
    <submittedName>
        <fullName evidence="4">WSN domain-containing protein</fullName>
    </submittedName>
</protein>
<name>A0A1I7UDX4_9PELO</name>
<proteinExistence type="predicted"/>
<dbReference type="WBParaSite" id="Csp11.Scaffold629.g8348.t2">
    <property type="protein sequence ID" value="Csp11.Scaffold629.g8348.t2"/>
    <property type="gene ID" value="Csp11.Scaffold629.g8348"/>
</dbReference>
<dbReference type="AlphaFoldDB" id="A0A1I7UDX4"/>
<dbReference type="InterPro" id="IPR053345">
    <property type="entry name" value="Ankyrin_repeat-containing"/>
</dbReference>
<feature type="domain" description="Domain of unknown function WSN" evidence="2">
    <location>
        <begin position="31"/>
        <end position="99"/>
    </location>
</feature>
<dbReference type="PANTHER" id="PTHR22956">
    <property type="entry name" value="ANKYRIN REPEAT-CONTAINING PROTEIN F37A4.4-RELATED-RELATED"/>
    <property type="match status" value="1"/>
</dbReference>
<keyword evidence="1" id="KW-0732">Signal</keyword>
<dbReference type="SMART" id="SM00453">
    <property type="entry name" value="WSN"/>
    <property type="match status" value="1"/>
</dbReference>
<dbReference type="InterPro" id="IPR003125">
    <property type="entry name" value="WSN"/>
</dbReference>
<sequence length="772" mass="88660">MKLLLISLFIIVRSDLLYQQGSPQDQTDAPYNLSQTISQHMKLSRILNAINLQLRLMNKKIDNIDVIAGIWDVDKKAINSLASLRVDALAWSLNSLEQMVNEFPNDIHRIGNVEEISKRIDSVKEITPEKRKALRLAMREDSVPSFVVQKHFPKWNFTVNLADIALQELEKGKNITVNTFKQSCFDNLITSMINVSDVIIKVNHWSEAINETQQKSIDRLVEGYKAAIEVQNRASDLKELSKLLTNIGHIISKFQPLKNMKGVFGMQEQSRQLFNALLQLHQFSNTSLAPAFTSNFNVTTLEESLRDKGIMFLLNKGENLSSLESYLGHIASIDGKITPINQNMKTLMSYDLIDQMDKISRSIDKISKLQNYLNLAFLPNCHESPSLAGEVDSSELQTLADDLNQLLSVVPTILDKLKDIETIREEVKKFFHELEKIEKSDAFEKWLKENEADKVKKALEAAKSVFDGIMQTQDVADSIERLSAGKDKIISIQKKFKEFTALKKECDPLFSFDVKSFELLNDIPDTIHRMKEEKSIQKIKPLMDIIPAFTDDIIELTPSVYEMPKPDPNAKIFKTLNYQDLLDVGICARALENMELIQRYDEYLGNLIYSGVEESIKRMKNQENKARLEKIWGNFTDLRTKLEGIRSNNQNLLEAVNLSGKEKNLGDIFYVYSNLSLMSPSEQVFLHDLRLSMRLFEEPDKKLMESVEKLEKPLATDWQMAHAKMKRLPDILWAINRSFEIFFWKRKDKELGIFEQMGAGWCIPVNRRPNIT</sequence>
<evidence type="ECO:0000313" key="4">
    <source>
        <dbReference type="WBParaSite" id="Csp11.Scaffold629.g8348.t2"/>
    </source>
</evidence>
<dbReference type="Proteomes" id="UP000095282">
    <property type="component" value="Unplaced"/>
</dbReference>
<organism evidence="3 4">
    <name type="scientific">Caenorhabditis tropicalis</name>
    <dbReference type="NCBI Taxonomy" id="1561998"/>
    <lineage>
        <taxon>Eukaryota</taxon>
        <taxon>Metazoa</taxon>
        <taxon>Ecdysozoa</taxon>
        <taxon>Nematoda</taxon>
        <taxon>Chromadorea</taxon>
        <taxon>Rhabditida</taxon>
        <taxon>Rhabditina</taxon>
        <taxon>Rhabditomorpha</taxon>
        <taxon>Rhabditoidea</taxon>
        <taxon>Rhabditidae</taxon>
        <taxon>Peloderinae</taxon>
        <taxon>Caenorhabditis</taxon>
    </lineage>
</organism>
<evidence type="ECO:0000256" key="1">
    <source>
        <dbReference type="SAM" id="SignalP"/>
    </source>
</evidence>
<evidence type="ECO:0000259" key="2">
    <source>
        <dbReference type="SMART" id="SM00453"/>
    </source>
</evidence>